<dbReference type="PANTHER" id="PTHR19282">
    <property type="entry name" value="TETRASPANIN"/>
    <property type="match status" value="1"/>
</dbReference>
<name>A0A834FIJ2_ORYME</name>
<feature type="transmembrane region" description="Helical" evidence="6">
    <location>
        <begin position="108"/>
        <end position="133"/>
    </location>
</feature>
<dbReference type="PIRSF" id="PIRSF002419">
    <property type="entry name" value="Tetraspanin"/>
    <property type="match status" value="1"/>
</dbReference>
<evidence type="ECO:0000256" key="5">
    <source>
        <dbReference type="ARBA" id="ARBA00023136"/>
    </source>
</evidence>
<dbReference type="InterPro" id="IPR008952">
    <property type="entry name" value="Tetraspanin_EC2_sf"/>
</dbReference>
<feature type="transmembrane region" description="Helical" evidence="6">
    <location>
        <begin position="81"/>
        <end position="102"/>
    </location>
</feature>
<keyword evidence="4 6" id="KW-1133">Transmembrane helix</keyword>
<dbReference type="PRINTS" id="PR00259">
    <property type="entry name" value="TMFOUR"/>
</dbReference>
<feature type="transmembrane region" description="Helical" evidence="6">
    <location>
        <begin position="231"/>
        <end position="253"/>
    </location>
</feature>
<sequence length="268" mass="29044">MAGGENRGDSGMAAASLQWRLLCYNLRRWFSFSLCAAAAADPHAGMETISGIVLIVIGALQHSTYSQFGNFAGSGLSKISVVLIAVGVTIVLVSILGHVGAFMENTSILGGFICVLIIIVLLEVLTGAAFYIFRSRTALLKMNNDINIKTREVINKYDQENRDSINKIQEKLSCCGADSYTDWYRSAGWATHDAVPESCCVVKKPDCGRHKDGINKKGCTTAIKLFLLKNIVWVGAVCIALGIAEVFGVLVGICLCLNIKRKNYQNLD</sequence>
<keyword evidence="3 6" id="KW-0812">Transmembrane</keyword>
<organism evidence="7 8">
    <name type="scientific">Oryzias melastigma</name>
    <name type="common">Marine medaka</name>
    <dbReference type="NCBI Taxonomy" id="30732"/>
    <lineage>
        <taxon>Eukaryota</taxon>
        <taxon>Metazoa</taxon>
        <taxon>Chordata</taxon>
        <taxon>Craniata</taxon>
        <taxon>Vertebrata</taxon>
        <taxon>Euteleostomi</taxon>
        <taxon>Actinopterygii</taxon>
        <taxon>Neopterygii</taxon>
        <taxon>Teleostei</taxon>
        <taxon>Neoteleostei</taxon>
        <taxon>Acanthomorphata</taxon>
        <taxon>Ovalentaria</taxon>
        <taxon>Atherinomorphae</taxon>
        <taxon>Beloniformes</taxon>
        <taxon>Adrianichthyidae</taxon>
        <taxon>Oryziinae</taxon>
        <taxon>Oryzias</taxon>
    </lineage>
</organism>
<evidence type="ECO:0000256" key="4">
    <source>
        <dbReference type="ARBA" id="ARBA00022989"/>
    </source>
</evidence>
<proteinExistence type="inferred from homology"/>
<evidence type="ECO:0000256" key="2">
    <source>
        <dbReference type="ARBA" id="ARBA00006840"/>
    </source>
</evidence>
<dbReference type="Proteomes" id="UP000646548">
    <property type="component" value="Unassembled WGS sequence"/>
</dbReference>
<reference evidence="7" key="1">
    <citation type="journal article" name="BMC Genomics">
        <title>Long-read sequencing and de novo genome assembly of marine medaka (Oryzias melastigma).</title>
        <authorList>
            <person name="Liang P."/>
            <person name="Saqib H.S.A."/>
            <person name="Ni X."/>
            <person name="Shen Y."/>
        </authorList>
    </citation>
    <scope>NUCLEOTIDE SEQUENCE</scope>
    <source>
        <strain evidence="7">Bigg-433</strain>
    </source>
</reference>
<dbReference type="Gene3D" id="1.10.1450.10">
    <property type="entry name" value="Tetraspanin"/>
    <property type="match status" value="1"/>
</dbReference>
<evidence type="ECO:0000256" key="3">
    <source>
        <dbReference type="ARBA" id="ARBA00022692"/>
    </source>
</evidence>
<protein>
    <recommendedName>
        <fullName evidence="6">Tetraspanin</fullName>
    </recommendedName>
</protein>
<comment type="subcellular location">
    <subcellularLocation>
        <location evidence="1 6">Membrane</location>
        <topology evidence="1 6">Multi-pass membrane protein</topology>
    </subcellularLocation>
</comment>
<dbReference type="PANTHER" id="PTHR19282:SF511">
    <property type="entry name" value="TETRASPANIN"/>
    <property type="match status" value="1"/>
</dbReference>
<evidence type="ECO:0000256" key="6">
    <source>
        <dbReference type="RuleBase" id="RU361218"/>
    </source>
</evidence>
<gene>
    <name evidence="7" type="ORF">FQA47_013433</name>
</gene>
<keyword evidence="5 6" id="KW-0472">Membrane</keyword>
<comment type="similarity">
    <text evidence="2 6">Belongs to the tetraspanin (TM4SF) family.</text>
</comment>
<comment type="caution">
    <text evidence="6">Lacks conserved residue(s) required for the propagation of feature annotation.</text>
</comment>
<dbReference type="InterPro" id="IPR000301">
    <property type="entry name" value="Tetraspanin_animals"/>
</dbReference>
<comment type="caution">
    <text evidence="7">The sequence shown here is derived from an EMBL/GenBank/DDBJ whole genome shotgun (WGS) entry which is preliminary data.</text>
</comment>
<evidence type="ECO:0000313" key="7">
    <source>
        <dbReference type="EMBL" id="KAF6734774.1"/>
    </source>
</evidence>
<accession>A0A834FIJ2</accession>
<dbReference type="GO" id="GO:0005886">
    <property type="term" value="C:plasma membrane"/>
    <property type="evidence" value="ECO:0007669"/>
    <property type="project" value="TreeGrafter"/>
</dbReference>
<dbReference type="AlphaFoldDB" id="A0A834FIJ2"/>
<dbReference type="InterPro" id="IPR018499">
    <property type="entry name" value="Tetraspanin/Peripherin"/>
</dbReference>
<dbReference type="SUPFAM" id="SSF48652">
    <property type="entry name" value="Tetraspanin"/>
    <property type="match status" value="1"/>
</dbReference>
<evidence type="ECO:0000313" key="8">
    <source>
        <dbReference type="Proteomes" id="UP000646548"/>
    </source>
</evidence>
<evidence type="ECO:0000256" key="1">
    <source>
        <dbReference type="ARBA" id="ARBA00004141"/>
    </source>
</evidence>
<dbReference type="EMBL" id="WKFB01000126">
    <property type="protein sequence ID" value="KAF6734774.1"/>
    <property type="molecule type" value="Genomic_DNA"/>
</dbReference>
<dbReference type="Pfam" id="PF00335">
    <property type="entry name" value="Tetraspanin"/>
    <property type="match status" value="1"/>
</dbReference>